<dbReference type="AlphaFoldDB" id="A0A1D1W728"/>
<keyword evidence="6" id="KW-0539">Nucleus</keyword>
<evidence type="ECO:0000256" key="3">
    <source>
        <dbReference type="ARBA" id="ARBA00023125"/>
    </source>
</evidence>
<feature type="region of interest" description="Disordered" evidence="7">
    <location>
        <begin position="175"/>
        <end position="195"/>
    </location>
</feature>
<dbReference type="OrthoDB" id="8964853at2759"/>
<dbReference type="STRING" id="947166.A0A1D1W728"/>
<accession>A0A1D1W728</accession>
<evidence type="ECO:0000256" key="7">
    <source>
        <dbReference type="SAM" id="MobiDB-lite"/>
    </source>
</evidence>
<reference evidence="9 10" key="1">
    <citation type="journal article" date="2016" name="Nat. Commun.">
        <title>Extremotolerant tardigrade genome and improved radiotolerance of human cultured cells by tardigrade-unique protein.</title>
        <authorList>
            <person name="Hashimoto T."/>
            <person name="Horikawa D.D."/>
            <person name="Saito Y."/>
            <person name="Kuwahara H."/>
            <person name="Kozuka-Hata H."/>
            <person name="Shin-I T."/>
            <person name="Minakuchi Y."/>
            <person name="Ohishi K."/>
            <person name="Motoyama A."/>
            <person name="Aizu T."/>
            <person name="Enomoto A."/>
            <person name="Kondo K."/>
            <person name="Tanaka S."/>
            <person name="Hara Y."/>
            <person name="Koshikawa S."/>
            <person name="Sagara H."/>
            <person name="Miura T."/>
            <person name="Yokobori S."/>
            <person name="Miyagawa K."/>
            <person name="Suzuki Y."/>
            <person name="Kubo T."/>
            <person name="Oyama M."/>
            <person name="Kohara Y."/>
            <person name="Fujiyama A."/>
            <person name="Arakawa K."/>
            <person name="Katayama T."/>
            <person name="Toyoda A."/>
            <person name="Kunieda T."/>
        </authorList>
    </citation>
    <scope>NUCLEOTIDE SEQUENCE [LARGE SCALE GENOMIC DNA]</scope>
    <source>
        <strain evidence="9 10">YOKOZUNA-1</strain>
    </source>
</reference>
<evidence type="ECO:0000256" key="5">
    <source>
        <dbReference type="ARBA" id="ARBA00023163"/>
    </source>
</evidence>
<comment type="similarity">
    <text evidence="1">Belongs to the MAX family.</text>
</comment>
<sequence>MSTDGSPSPGKFNSAEKRAVHNALERKRRDHIKDMFTQLKDSVPHLAGEKSLPTKASRAQILKKACEYIQMMRRRNFTSAKELEELTQQVDRTKRQIAKLEAIKATKRYVETLPSLGPSADSSWPTTSSVYPDAQAATYSNPSNALPSLTAYQATSHAPTESVALKAENPVYHNEPLAAPNSSNSAPYYTSSPEEGRYHQLSASVPVGTPVGSGQQVANTLISVQGNTSAMTMFDLHSPHNAMFHVGSPFVQFAPSSGGNPVGWSVQQLLANNPNPPSSSLPTQNQPTSAT</sequence>
<feature type="compositionally biased region" description="Polar residues" evidence="7">
    <location>
        <begin position="180"/>
        <end position="193"/>
    </location>
</feature>
<dbReference type="PROSITE" id="PS50888">
    <property type="entry name" value="BHLH"/>
    <property type="match status" value="1"/>
</dbReference>
<evidence type="ECO:0000313" key="10">
    <source>
        <dbReference type="Proteomes" id="UP000186922"/>
    </source>
</evidence>
<comment type="caution">
    <text evidence="9">The sequence shown here is derived from an EMBL/GenBank/DDBJ whole genome shotgun (WGS) entry which is preliminary data.</text>
</comment>
<dbReference type="GO" id="GO:0090575">
    <property type="term" value="C:RNA polymerase II transcription regulator complex"/>
    <property type="evidence" value="ECO:0007669"/>
    <property type="project" value="TreeGrafter"/>
</dbReference>
<keyword evidence="4" id="KW-0010">Activator</keyword>
<dbReference type="GO" id="GO:0045944">
    <property type="term" value="P:positive regulation of transcription by RNA polymerase II"/>
    <property type="evidence" value="ECO:0007669"/>
    <property type="project" value="TreeGrafter"/>
</dbReference>
<dbReference type="Pfam" id="PF00010">
    <property type="entry name" value="HLH"/>
    <property type="match status" value="1"/>
</dbReference>
<dbReference type="GO" id="GO:0003700">
    <property type="term" value="F:DNA-binding transcription factor activity"/>
    <property type="evidence" value="ECO:0007669"/>
    <property type="project" value="TreeGrafter"/>
</dbReference>
<evidence type="ECO:0000313" key="9">
    <source>
        <dbReference type="EMBL" id="GAV08038.1"/>
    </source>
</evidence>
<dbReference type="PANTHER" id="PTHR10328">
    <property type="entry name" value="PROTEIN MAX MYC-ASSOCIATED FACTOR X"/>
    <property type="match status" value="1"/>
</dbReference>
<evidence type="ECO:0000256" key="2">
    <source>
        <dbReference type="ARBA" id="ARBA00023015"/>
    </source>
</evidence>
<name>A0A1D1W728_RAMVA</name>
<feature type="compositionally biased region" description="Low complexity" evidence="7">
    <location>
        <begin position="280"/>
        <end position="291"/>
    </location>
</feature>
<dbReference type="EMBL" id="BDGG01000016">
    <property type="protein sequence ID" value="GAV08038.1"/>
    <property type="molecule type" value="Genomic_DNA"/>
</dbReference>
<feature type="domain" description="BHLH" evidence="8">
    <location>
        <begin position="16"/>
        <end position="72"/>
    </location>
</feature>
<dbReference type="PANTHER" id="PTHR10328:SF3">
    <property type="entry name" value="PROTEIN MAX"/>
    <property type="match status" value="1"/>
</dbReference>
<feature type="compositionally biased region" description="Basic and acidic residues" evidence="7">
    <location>
        <begin position="14"/>
        <end position="27"/>
    </location>
</feature>
<feature type="region of interest" description="Disordered" evidence="7">
    <location>
        <begin position="1"/>
        <end position="27"/>
    </location>
</feature>
<dbReference type="CDD" id="cd11406">
    <property type="entry name" value="bHLHzip_Max"/>
    <property type="match status" value="1"/>
</dbReference>
<keyword evidence="2" id="KW-0805">Transcription regulation</keyword>
<evidence type="ECO:0000256" key="6">
    <source>
        <dbReference type="ARBA" id="ARBA00023242"/>
    </source>
</evidence>
<dbReference type="InterPro" id="IPR011598">
    <property type="entry name" value="bHLH_dom"/>
</dbReference>
<evidence type="ECO:0000256" key="1">
    <source>
        <dbReference type="ARBA" id="ARBA00007628"/>
    </source>
</evidence>
<dbReference type="Proteomes" id="UP000186922">
    <property type="component" value="Unassembled WGS sequence"/>
</dbReference>
<dbReference type="FunFam" id="4.10.280.10:FF:000019">
    <property type="entry name" value="Myc proto-oncogene protein"/>
    <property type="match status" value="1"/>
</dbReference>
<dbReference type="Gene3D" id="4.10.280.10">
    <property type="entry name" value="Helix-loop-helix DNA-binding domain"/>
    <property type="match status" value="1"/>
</dbReference>
<feature type="region of interest" description="Disordered" evidence="7">
    <location>
        <begin position="262"/>
        <end position="291"/>
    </location>
</feature>
<keyword evidence="3" id="KW-0238">DNA-binding</keyword>
<organism evidence="9 10">
    <name type="scientific">Ramazzottius varieornatus</name>
    <name type="common">Water bear</name>
    <name type="synonym">Tardigrade</name>
    <dbReference type="NCBI Taxonomy" id="947166"/>
    <lineage>
        <taxon>Eukaryota</taxon>
        <taxon>Metazoa</taxon>
        <taxon>Ecdysozoa</taxon>
        <taxon>Tardigrada</taxon>
        <taxon>Eutardigrada</taxon>
        <taxon>Parachela</taxon>
        <taxon>Hypsibioidea</taxon>
        <taxon>Ramazzottiidae</taxon>
        <taxon>Ramazzottius</taxon>
    </lineage>
</organism>
<dbReference type="SMART" id="SM00353">
    <property type="entry name" value="HLH"/>
    <property type="match status" value="1"/>
</dbReference>
<evidence type="ECO:0000256" key="4">
    <source>
        <dbReference type="ARBA" id="ARBA00023159"/>
    </source>
</evidence>
<dbReference type="GO" id="GO:0046983">
    <property type="term" value="F:protein dimerization activity"/>
    <property type="evidence" value="ECO:0007669"/>
    <property type="project" value="InterPro"/>
</dbReference>
<dbReference type="GO" id="GO:0003677">
    <property type="term" value="F:DNA binding"/>
    <property type="evidence" value="ECO:0007669"/>
    <property type="project" value="UniProtKB-KW"/>
</dbReference>
<evidence type="ECO:0000259" key="8">
    <source>
        <dbReference type="PROSITE" id="PS50888"/>
    </source>
</evidence>
<gene>
    <name evidence="9" type="primary">RvY_17794-1</name>
    <name evidence="9" type="synonym">RvY_17794.1</name>
    <name evidence="9" type="ORF">RvY_17794</name>
</gene>
<proteinExistence type="inferred from homology"/>
<dbReference type="SUPFAM" id="SSF47459">
    <property type="entry name" value="HLH, helix-loop-helix DNA-binding domain"/>
    <property type="match status" value="1"/>
</dbReference>
<dbReference type="InterPro" id="IPR036638">
    <property type="entry name" value="HLH_DNA-bd_sf"/>
</dbReference>
<protein>
    <recommendedName>
        <fullName evidence="8">BHLH domain-containing protein</fullName>
    </recommendedName>
</protein>
<keyword evidence="5" id="KW-0804">Transcription</keyword>
<keyword evidence="10" id="KW-1185">Reference proteome</keyword>